<protein>
    <submittedName>
        <fullName evidence="1">Predicted protein</fullName>
    </submittedName>
</protein>
<proteinExistence type="evidence at transcript level"/>
<sequence length="50" mass="5299">MSMPWAMTVSVVDKVWEVLAAWVSSCLAGATAVARAFRTGDLVGSFRPGI</sequence>
<reference evidence="1" key="1">
    <citation type="journal article" date="2011" name="Plant Physiol.">
        <title>Comprehensive sequence analysis of 24,783 barley full-length cDNAs derived from 12 clone libraries.</title>
        <authorList>
            <person name="Matsumoto T."/>
            <person name="Tanaka T."/>
            <person name="Sakai H."/>
            <person name="Amano N."/>
            <person name="Kanamori H."/>
            <person name="Kurita K."/>
            <person name="Kikuta A."/>
            <person name="Kamiya K."/>
            <person name="Yamamoto M."/>
            <person name="Ikawa H."/>
            <person name="Fujii N."/>
            <person name="Hori K."/>
            <person name="Itoh T."/>
            <person name="Sato K."/>
        </authorList>
    </citation>
    <scope>NUCLEOTIDE SEQUENCE</scope>
    <source>
        <tissue evidence="1">Shoot and root</tissue>
    </source>
</reference>
<evidence type="ECO:0000313" key="1">
    <source>
        <dbReference type="EMBL" id="BAK01435.1"/>
    </source>
</evidence>
<name>F2E263_HORVV</name>
<dbReference type="AlphaFoldDB" id="F2E263"/>
<accession>F2E263</accession>
<organism evidence="1">
    <name type="scientific">Hordeum vulgare subsp. vulgare</name>
    <name type="common">Domesticated barley</name>
    <dbReference type="NCBI Taxonomy" id="112509"/>
    <lineage>
        <taxon>Eukaryota</taxon>
        <taxon>Viridiplantae</taxon>
        <taxon>Streptophyta</taxon>
        <taxon>Embryophyta</taxon>
        <taxon>Tracheophyta</taxon>
        <taxon>Spermatophyta</taxon>
        <taxon>Magnoliopsida</taxon>
        <taxon>Liliopsida</taxon>
        <taxon>Poales</taxon>
        <taxon>Poaceae</taxon>
        <taxon>BOP clade</taxon>
        <taxon>Pooideae</taxon>
        <taxon>Triticodae</taxon>
        <taxon>Triticeae</taxon>
        <taxon>Hordeinae</taxon>
        <taxon>Hordeum</taxon>
    </lineage>
</organism>
<dbReference type="PANTHER" id="PTHR48156:SF1">
    <property type="entry name" value="TRANSMEMBRANE PROTEIN"/>
    <property type="match status" value="1"/>
</dbReference>
<dbReference type="PANTHER" id="PTHR48156">
    <property type="entry name" value="TRANSMEMBRANE PROTEIN"/>
    <property type="match status" value="1"/>
</dbReference>
<dbReference type="EMBL" id="AK370234">
    <property type="protein sequence ID" value="BAK01435.1"/>
    <property type="molecule type" value="mRNA"/>
</dbReference>